<evidence type="ECO:0000313" key="2">
    <source>
        <dbReference type="EMBL" id="PHQ30287.1"/>
    </source>
</evidence>
<dbReference type="Proteomes" id="UP000229433">
    <property type="component" value="Unassembled WGS sequence"/>
</dbReference>
<dbReference type="SUPFAM" id="SSF160719">
    <property type="entry name" value="gpW/gp25-like"/>
    <property type="match status" value="1"/>
</dbReference>
<evidence type="ECO:0000259" key="1">
    <source>
        <dbReference type="Pfam" id="PF04965"/>
    </source>
</evidence>
<sequence length="136" mass="15712">MKDNLAFLGTGWAFPPHFDKESGKAKMTSGVEDINASLHILLSTKLGERVMLPKYGCAMQDLIFESLDLSTRTYIEERIRTAILYHEKRIDLLGVSYDRSRELEGEVRLLIEYNIRQTNARGNMVYPFYKEEGFNN</sequence>
<dbReference type="AlphaFoldDB" id="A0A2G1VU24"/>
<gene>
    <name evidence="2" type="ORF">CJ305_04810</name>
</gene>
<evidence type="ECO:0000313" key="3">
    <source>
        <dbReference type="Proteomes" id="UP000229433"/>
    </source>
</evidence>
<dbReference type="EMBL" id="NQXA01000002">
    <property type="protein sequence ID" value="PHQ30287.1"/>
    <property type="molecule type" value="Genomic_DNA"/>
</dbReference>
<feature type="domain" description="IraD/Gp25-like" evidence="1">
    <location>
        <begin position="29"/>
        <end position="119"/>
    </location>
</feature>
<proteinExistence type="predicted"/>
<name>A0A2G1VU24_9FLAO</name>
<keyword evidence="3" id="KW-1185">Reference proteome</keyword>
<comment type="caution">
    <text evidence="2">The sequence shown here is derived from an EMBL/GenBank/DDBJ whole genome shotgun (WGS) entry which is preliminary data.</text>
</comment>
<dbReference type="InterPro" id="IPR007048">
    <property type="entry name" value="IraD/Gp25-like"/>
</dbReference>
<organism evidence="2 3">
    <name type="scientific">Leeuwenhoekiella nanhaiensis</name>
    <dbReference type="NCBI Taxonomy" id="1655491"/>
    <lineage>
        <taxon>Bacteria</taxon>
        <taxon>Pseudomonadati</taxon>
        <taxon>Bacteroidota</taxon>
        <taxon>Flavobacteriia</taxon>
        <taxon>Flavobacteriales</taxon>
        <taxon>Flavobacteriaceae</taxon>
        <taxon>Leeuwenhoekiella</taxon>
    </lineage>
</organism>
<dbReference type="OrthoDB" id="9802846at2"/>
<reference evidence="2 3" key="1">
    <citation type="submission" date="2017-08" db="EMBL/GenBank/DDBJ databases">
        <title>The whole genome shortgun sequences of strain Leeuwenhoekiella nanhaiensis G18 from the South China Sea.</title>
        <authorList>
            <person name="Liu Q."/>
        </authorList>
    </citation>
    <scope>NUCLEOTIDE SEQUENCE [LARGE SCALE GENOMIC DNA]</scope>
    <source>
        <strain evidence="2 3">G18</strain>
    </source>
</reference>
<accession>A0A2G1VU24</accession>
<protein>
    <recommendedName>
        <fullName evidence="1">IraD/Gp25-like domain-containing protein</fullName>
    </recommendedName>
</protein>
<dbReference type="Pfam" id="PF04965">
    <property type="entry name" value="GPW_gp25"/>
    <property type="match status" value="1"/>
</dbReference>
<dbReference type="Gene3D" id="3.10.450.40">
    <property type="match status" value="1"/>
</dbReference>